<dbReference type="HOGENOM" id="CLU_3033852_0_0_1"/>
<feature type="region of interest" description="Disordered" evidence="1">
    <location>
        <begin position="1"/>
        <end position="25"/>
    </location>
</feature>
<dbReference type="KEGG" id="sla:SERLADRAFT_399218"/>
<reference evidence="2" key="1">
    <citation type="submission" date="2011-04" db="EMBL/GenBank/DDBJ databases">
        <title>Evolution of plant cell wall degrading machinery underlies the functional diversity of forest fungi.</title>
        <authorList>
            <consortium name="US DOE Joint Genome Institute (JGI-PGF)"/>
            <person name="Eastwood D.C."/>
            <person name="Floudas D."/>
            <person name="Binder M."/>
            <person name="Majcherczyk A."/>
            <person name="Schneider P."/>
            <person name="Aerts A."/>
            <person name="Asiegbu F.O."/>
            <person name="Baker S.E."/>
            <person name="Barry K."/>
            <person name="Bendiksby M."/>
            <person name="Blumentritt M."/>
            <person name="Coutinho P.M."/>
            <person name="Cullen D."/>
            <person name="Cullen D."/>
            <person name="Gathman A."/>
            <person name="Goodell B."/>
            <person name="Henrissat B."/>
            <person name="Ihrmark K."/>
            <person name="Kauserud H."/>
            <person name="Kohler A."/>
            <person name="LaButti K."/>
            <person name="Lapidus A."/>
            <person name="Lavin J.L."/>
            <person name="Lee Y.-H."/>
            <person name="Lindquist E."/>
            <person name="Lilly W."/>
            <person name="Lucas S."/>
            <person name="Morin E."/>
            <person name="Murat C."/>
            <person name="Oguiza J.A."/>
            <person name="Park J."/>
            <person name="Pisabarro A.G."/>
            <person name="Riley R."/>
            <person name="Rosling A."/>
            <person name="Salamov A."/>
            <person name="Schmidt O."/>
            <person name="Schmutz J."/>
            <person name="Skrede I."/>
            <person name="Stenlid J."/>
            <person name="Wiebenga A."/>
            <person name="Xie X."/>
            <person name="Kues U."/>
            <person name="Hibbett D.S."/>
            <person name="Hoffmeister D."/>
            <person name="Hogberg N."/>
            <person name="Martin F."/>
            <person name="Grigoriev I.V."/>
            <person name="Watkinson S.C."/>
        </authorList>
    </citation>
    <scope>NUCLEOTIDE SEQUENCE</scope>
    <source>
        <strain evidence="2">S7.9</strain>
    </source>
</reference>
<gene>
    <name evidence="2" type="ORF">SERLADRAFT_399218</name>
</gene>
<evidence type="ECO:0000313" key="2">
    <source>
        <dbReference type="EMBL" id="EGO21416.1"/>
    </source>
</evidence>
<feature type="compositionally biased region" description="Basic and acidic residues" evidence="1">
    <location>
        <begin position="14"/>
        <end position="25"/>
    </location>
</feature>
<dbReference type="RefSeq" id="XP_007322373.1">
    <property type="nucleotide sequence ID" value="XM_007322311.1"/>
</dbReference>
<dbReference type="GeneID" id="18811937"/>
<protein>
    <submittedName>
        <fullName evidence="2">Uncharacterized protein</fullName>
    </submittedName>
</protein>
<dbReference type="AlphaFoldDB" id="F8P7K5"/>
<proteinExistence type="predicted"/>
<accession>F8P7K5</accession>
<sequence length="55" mass="6116">MPRGRRLRSVVCGRKNEAPPSDDRLFTQLADPESEWITKNSVGIHAQSTVTRGGH</sequence>
<evidence type="ECO:0000256" key="1">
    <source>
        <dbReference type="SAM" id="MobiDB-lite"/>
    </source>
</evidence>
<dbReference type="Proteomes" id="UP000008064">
    <property type="component" value="Unassembled WGS sequence"/>
</dbReference>
<name>F8P7K5_SERL9</name>
<dbReference type="EMBL" id="GL945439">
    <property type="protein sequence ID" value="EGO21416.1"/>
    <property type="molecule type" value="Genomic_DNA"/>
</dbReference>
<organism>
    <name type="scientific">Serpula lacrymans var. lacrymans (strain S7.9)</name>
    <name type="common">Dry rot fungus</name>
    <dbReference type="NCBI Taxonomy" id="578457"/>
    <lineage>
        <taxon>Eukaryota</taxon>
        <taxon>Fungi</taxon>
        <taxon>Dikarya</taxon>
        <taxon>Basidiomycota</taxon>
        <taxon>Agaricomycotina</taxon>
        <taxon>Agaricomycetes</taxon>
        <taxon>Agaricomycetidae</taxon>
        <taxon>Boletales</taxon>
        <taxon>Coniophorineae</taxon>
        <taxon>Serpulaceae</taxon>
        <taxon>Serpula</taxon>
    </lineage>
</organism>